<evidence type="ECO:0000313" key="6">
    <source>
        <dbReference type="Proteomes" id="UP000663855"/>
    </source>
</evidence>
<organism evidence="2 6">
    <name type="scientific">Rotaria magnacalcarata</name>
    <dbReference type="NCBI Taxonomy" id="392030"/>
    <lineage>
        <taxon>Eukaryota</taxon>
        <taxon>Metazoa</taxon>
        <taxon>Spiralia</taxon>
        <taxon>Gnathifera</taxon>
        <taxon>Rotifera</taxon>
        <taxon>Eurotatoria</taxon>
        <taxon>Bdelloidea</taxon>
        <taxon>Philodinida</taxon>
        <taxon>Philodinidae</taxon>
        <taxon>Rotaria</taxon>
    </lineage>
</organism>
<comment type="caution">
    <text evidence="2">The sequence shown here is derived from an EMBL/GenBank/DDBJ whole genome shotgun (WGS) entry which is preliminary data.</text>
</comment>
<evidence type="ECO:0000313" key="5">
    <source>
        <dbReference type="EMBL" id="CAF4452467.1"/>
    </source>
</evidence>
<sequence>MPTELRDPSPATTSNLPSEFNLGTTTEPITTVPPDALPQRERLAATTTTALDTNNTQPFIINRQIQHQQQSTTSSYRRQTRQGKQQRYPQISNENNSRFAILNNQDENDADVVEIDALITTNQNNKKTKTKKKIHLYLEPTRMLRWFKDNSKNSKNAASGRGNQPYLLTTAPIYDEWIRNNYELQVWQAYSKMGTEQKH</sequence>
<dbReference type="AlphaFoldDB" id="A0A815F8G7"/>
<feature type="region of interest" description="Disordered" evidence="1">
    <location>
        <begin position="65"/>
        <end position="96"/>
    </location>
</feature>
<dbReference type="Proteomes" id="UP000681967">
    <property type="component" value="Unassembled WGS sequence"/>
</dbReference>
<accession>A0A815F8G7</accession>
<evidence type="ECO:0000313" key="2">
    <source>
        <dbReference type="EMBL" id="CAF1325099.1"/>
    </source>
</evidence>
<name>A0A815F8G7_9BILA</name>
<proteinExistence type="predicted"/>
<dbReference type="Proteomes" id="UP000663842">
    <property type="component" value="Unassembled WGS sequence"/>
</dbReference>
<evidence type="ECO:0000256" key="1">
    <source>
        <dbReference type="SAM" id="MobiDB-lite"/>
    </source>
</evidence>
<dbReference type="EMBL" id="CAJOBH010066859">
    <property type="protein sequence ID" value="CAF4452467.1"/>
    <property type="molecule type" value="Genomic_DNA"/>
</dbReference>
<reference evidence="2" key="1">
    <citation type="submission" date="2021-02" db="EMBL/GenBank/DDBJ databases">
        <authorList>
            <person name="Nowell W R."/>
        </authorList>
    </citation>
    <scope>NUCLEOTIDE SEQUENCE</scope>
</reference>
<feature type="region of interest" description="Disordered" evidence="1">
    <location>
        <begin position="1"/>
        <end position="34"/>
    </location>
</feature>
<dbReference type="EMBL" id="CAJNRG010012345">
    <property type="protein sequence ID" value="CAF2139205.1"/>
    <property type="molecule type" value="Genomic_DNA"/>
</dbReference>
<dbReference type="EMBL" id="CAJOBF010003647">
    <property type="protein sequence ID" value="CAF4101926.1"/>
    <property type="molecule type" value="Genomic_DNA"/>
</dbReference>
<dbReference type="EMBL" id="CAJNOV010008510">
    <property type="protein sequence ID" value="CAF1325099.1"/>
    <property type="molecule type" value="Genomic_DNA"/>
</dbReference>
<dbReference type="Proteomes" id="UP000663855">
    <property type="component" value="Unassembled WGS sequence"/>
</dbReference>
<gene>
    <name evidence="5" type="ORF">BYL167_LOCUS33821</name>
    <name evidence="2" type="ORF">CJN711_LOCUS18133</name>
    <name evidence="4" type="ORF">UXM345_LOCUS22291</name>
    <name evidence="3" type="ORF">XDN619_LOCUS26386</name>
</gene>
<evidence type="ECO:0000313" key="3">
    <source>
        <dbReference type="EMBL" id="CAF2139205.1"/>
    </source>
</evidence>
<dbReference type="Proteomes" id="UP000663887">
    <property type="component" value="Unassembled WGS sequence"/>
</dbReference>
<protein>
    <submittedName>
        <fullName evidence="2">Uncharacterized protein</fullName>
    </submittedName>
</protein>
<feature type="compositionally biased region" description="Polar residues" evidence="1">
    <location>
        <begin position="83"/>
        <end position="96"/>
    </location>
</feature>
<feature type="compositionally biased region" description="Polar residues" evidence="1">
    <location>
        <begin position="10"/>
        <end position="29"/>
    </location>
</feature>
<feature type="compositionally biased region" description="Low complexity" evidence="1">
    <location>
        <begin position="65"/>
        <end position="77"/>
    </location>
</feature>
<evidence type="ECO:0000313" key="4">
    <source>
        <dbReference type="EMBL" id="CAF4101926.1"/>
    </source>
</evidence>